<accession>A0A7K1RFT7</accession>
<dbReference type="Proteomes" id="UP000440716">
    <property type="component" value="Unassembled WGS sequence"/>
</dbReference>
<dbReference type="PANTHER" id="PTHR11487">
    <property type="entry name" value="THIOESTERASE"/>
    <property type="match status" value="1"/>
</dbReference>
<dbReference type="GO" id="GO:0008610">
    <property type="term" value="P:lipid biosynthetic process"/>
    <property type="evidence" value="ECO:0007669"/>
    <property type="project" value="TreeGrafter"/>
</dbReference>
<dbReference type="PANTHER" id="PTHR11487:SF0">
    <property type="entry name" value="S-ACYL FATTY ACID SYNTHASE THIOESTERASE, MEDIUM CHAIN"/>
    <property type="match status" value="1"/>
</dbReference>
<gene>
    <name evidence="3" type="ORF">GOZ88_12090</name>
</gene>
<dbReference type="InterPro" id="IPR001031">
    <property type="entry name" value="Thioesterase"/>
</dbReference>
<dbReference type="InterPro" id="IPR012223">
    <property type="entry name" value="TEII"/>
</dbReference>
<sequence length="294" mass="31831">MAYIKAAQRLEIANFLPKRTTVPEMKNNSCDLLISMTGDSPGGCQLLLCAPAGGGASIWKRLGPSLTAGWSEVISICMPGREQRFSEVPFPTLGDAIGAIADALPEGNEDNLVIFGHSFGALFGFGIAFALEQAGRKSIKHLFVSGRVAPSHSTRKDLHRSSDKDLREMTKQLGGTPAEILASDEIWRLYSVALRHDLKLGQDWISDRIEQIAAPITALAGSFDPLTDENGLSAWAQYTRGPFARSTFPYGHFFPFENPSAVFEVVRAQTADPFSMVSGRTQAGPFQGSSIIQL</sequence>
<keyword evidence="3" id="KW-0378">Hydrolase</keyword>
<dbReference type="InterPro" id="IPR029058">
    <property type="entry name" value="AB_hydrolase_fold"/>
</dbReference>
<organism evidence="3 4">
    <name type="scientific">Agrobacterium vitis</name>
    <name type="common">Rhizobium vitis</name>
    <dbReference type="NCBI Taxonomy" id="373"/>
    <lineage>
        <taxon>Bacteria</taxon>
        <taxon>Pseudomonadati</taxon>
        <taxon>Pseudomonadota</taxon>
        <taxon>Alphaproteobacteria</taxon>
        <taxon>Hyphomicrobiales</taxon>
        <taxon>Rhizobiaceae</taxon>
        <taxon>Rhizobium/Agrobacterium group</taxon>
        <taxon>Agrobacterium</taxon>
    </lineage>
</organism>
<proteinExistence type="inferred from homology"/>
<feature type="domain" description="Thioesterase" evidence="2">
    <location>
        <begin position="45"/>
        <end position="269"/>
    </location>
</feature>
<name>A0A7K1RFT7_AGRVI</name>
<dbReference type="EMBL" id="WPHU01000004">
    <property type="protein sequence ID" value="MVA56847.1"/>
    <property type="molecule type" value="Genomic_DNA"/>
</dbReference>
<evidence type="ECO:0000259" key="2">
    <source>
        <dbReference type="Pfam" id="PF00975"/>
    </source>
</evidence>
<dbReference type="Gene3D" id="3.40.50.1820">
    <property type="entry name" value="alpha/beta hydrolase"/>
    <property type="match status" value="1"/>
</dbReference>
<comment type="caution">
    <text evidence="3">The sequence shown here is derived from an EMBL/GenBank/DDBJ whole genome shotgun (WGS) entry which is preliminary data.</text>
</comment>
<comment type="similarity">
    <text evidence="1">Belongs to the thioesterase family.</text>
</comment>
<protein>
    <submittedName>
        <fullName evidence="3">Alpha/beta fold hydrolase</fullName>
    </submittedName>
</protein>
<dbReference type="AlphaFoldDB" id="A0A7K1RFT7"/>
<evidence type="ECO:0000313" key="3">
    <source>
        <dbReference type="EMBL" id="MVA56847.1"/>
    </source>
</evidence>
<dbReference type="GO" id="GO:0016787">
    <property type="term" value="F:hydrolase activity"/>
    <property type="evidence" value="ECO:0007669"/>
    <property type="project" value="UniProtKB-KW"/>
</dbReference>
<dbReference type="SUPFAM" id="SSF53474">
    <property type="entry name" value="alpha/beta-Hydrolases"/>
    <property type="match status" value="1"/>
</dbReference>
<evidence type="ECO:0000256" key="1">
    <source>
        <dbReference type="ARBA" id="ARBA00007169"/>
    </source>
</evidence>
<reference evidence="3 4" key="1">
    <citation type="submission" date="2019-12" db="EMBL/GenBank/DDBJ databases">
        <title>Whole-genome sequencing of Allorhizobium vitis.</title>
        <authorList>
            <person name="Gan H.M."/>
            <person name="Szegedi E."/>
            <person name="Burr T."/>
            <person name="Savka M.A."/>
        </authorList>
    </citation>
    <scope>NUCLEOTIDE SEQUENCE [LARGE SCALE GENOMIC DNA]</scope>
    <source>
        <strain evidence="3 4">CG415</strain>
    </source>
</reference>
<evidence type="ECO:0000313" key="4">
    <source>
        <dbReference type="Proteomes" id="UP000440716"/>
    </source>
</evidence>
<dbReference type="Pfam" id="PF00975">
    <property type="entry name" value="Thioesterase"/>
    <property type="match status" value="1"/>
</dbReference>